<feature type="region of interest" description="Disordered" evidence="1">
    <location>
        <begin position="93"/>
        <end position="155"/>
    </location>
</feature>
<feature type="compositionally biased region" description="Basic and acidic residues" evidence="1">
    <location>
        <begin position="94"/>
        <end position="108"/>
    </location>
</feature>
<feature type="compositionally biased region" description="Polar residues" evidence="1">
    <location>
        <begin position="144"/>
        <end position="155"/>
    </location>
</feature>
<evidence type="ECO:0000256" key="1">
    <source>
        <dbReference type="SAM" id="MobiDB-lite"/>
    </source>
</evidence>
<dbReference type="AlphaFoldDB" id="A0ABC8KI51"/>
<reference evidence="2 3" key="1">
    <citation type="submission" date="2022-03" db="EMBL/GenBank/DDBJ databases">
        <authorList>
            <person name="Macdonald S."/>
            <person name="Ahmed S."/>
            <person name="Newling K."/>
        </authorList>
    </citation>
    <scope>NUCLEOTIDE SEQUENCE [LARGE SCALE GENOMIC DNA]</scope>
</reference>
<accession>A0ABC8KI51</accession>
<protein>
    <submittedName>
        <fullName evidence="2">Uncharacterized protein</fullName>
    </submittedName>
</protein>
<comment type="caution">
    <text evidence="2">The sequence shown here is derived from an EMBL/GenBank/DDBJ whole genome shotgun (WGS) entry which is preliminary data.</text>
</comment>
<gene>
    <name evidence="2" type="ORF">ERUC_LOCUS24567</name>
</gene>
<evidence type="ECO:0000313" key="2">
    <source>
        <dbReference type="EMBL" id="CAH8358811.1"/>
    </source>
</evidence>
<name>A0ABC8KI51_ERUVS</name>
<dbReference type="Proteomes" id="UP001642260">
    <property type="component" value="Unassembled WGS sequence"/>
</dbReference>
<keyword evidence="3" id="KW-1185">Reference proteome</keyword>
<evidence type="ECO:0000313" key="3">
    <source>
        <dbReference type="Proteomes" id="UP001642260"/>
    </source>
</evidence>
<proteinExistence type="predicted"/>
<organism evidence="2 3">
    <name type="scientific">Eruca vesicaria subsp. sativa</name>
    <name type="common">Garden rocket</name>
    <name type="synonym">Eruca sativa</name>
    <dbReference type="NCBI Taxonomy" id="29727"/>
    <lineage>
        <taxon>Eukaryota</taxon>
        <taxon>Viridiplantae</taxon>
        <taxon>Streptophyta</taxon>
        <taxon>Embryophyta</taxon>
        <taxon>Tracheophyta</taxon>
        <taxon>Spermatophyta</taxon>
        <taxon>Magnoliopsida</taxon>
        <taxon>eudicotyledons</taxon>
        <taxon>Gunneridae</taxon>
        <taxon>Pentapetalae</taxon>
        <taxon>rosids</taxon>
        <taxon>malvids</taxon>
        <taxon>Brassicales</taxon>
        <taxon>Brassicaceae</taxon>
        <taxon>Brassiceae</taxon>
        <taxon>Eruca</taxon>
    </lineage>
</organism>
<dbReference type="EMBL" id="CAKOAT010253932">
    <property type="protein sequence ID" value="CAH8358811.1"/>
    <property type="molecule type" value="Genomic_DNA"/>
</dbReference>
<sequence>MNRHHRRRRKLWVVSGNVDHEKVNSILLLLSWVFPLENTSVAVINIVILHEFALCPRSLCMSRVDHMCSDDSFTQTLVSYFCRRYSCNNPCVNESDHKEEAEAKETVTRRHSYNNSLPLTPPVTSEIKFEESDYEEETEPEQGPLQSRASSHPPN</sequence>